<evidence type="ECO:0000256" key="4">
    <source>
        <dbReference type="ARBA" id="ARBA00022801"/>
    </source>
</evidence>
<dbReference type="SUPFAM" id="SSF52540">
    <property type="entry name" value="P-loop containing nucleoside triphosphate hydrolases"/>
    <property type="match status" value="1"/>
</dbReference>
<dbReference type="PROSITE" id="PS50104">
    <property type="entry name" value="TIR"/>
    <property type="match status" value="1"/>
</dbReference>
<keyword evidence="8" id="KW-0812">Transmembrane</keyword>
<dbReference type="EC" id="3.2.2.6" evidence="1"/>
<keyword evidence="2" id="KW-0433">Leucine-rich repeat</keyword>
<dbReference type="InterPro" id="IPR000157">
    <property type="entry name" value="TIR_dom"/>
</dbReference>
<keyword evidence="5" id="KW-0611">Plant defense</keyword>
<dbReference type="InterPro" id="IPR035897">
    <property type="entry name" value="Toll_tir_struct_dom_sf"/>
</dbReference>
<gene>
    <name evidence="10" type="ORF">BRAA07T29772Z</name>
</gene>
<evidence type="ECO:0000256" key="1">
    <source>
        <dbReference type="ARBA" id="ARBA00011982"/>
    </source>
</evidence>
<keyword evidence="4" id="KW-0378">Hydrolase</keyword>
<dbReference type="AlphaFoldDB" id="A0A3P6B1X0"/>
<name>A0A3P6B1X0_BRACM</name>
<dbReference type="Gene3D" id="1.10.8.430">
    <property type="entry name" value="Helical domain of apoptotic protease-activating factors"/>
    <property type="match status" value="1"/>
</dbReference>
<dbReference type="InterPro" id="IPR003593">
    <property type="entry name" value="AAA+_ATPase"/>
</dbReference>
<dbReference type="EMBL" id="LR031574">
    <property type="protein sequence ID" value="VDC98932.1"/>
    <property type="molecule type" value="Genomic_DNA"/>
</dbReference>
<dbReference type="Gene3D" id="3.80.10.10">
    <property type="entry name" value="Ribonuclease Inhibitor"/>
    <property type="match status" value="2"/>
</dbReference>
<dbReference type="InterPro" id="IPR036390">
    <property type="entry name" value="WH_DNA-bd_sf"/>
</dbReference>
<dbReference type="InterPro" id="IPR042197">
    <property type="entry name" value="Apaf_helical"/>
</dbReference>
<dbReference type="FunFam" id="3.40.50.10140:FF:000007">
    <property type="entry name" value="Disease resistance protein (TIR-NBS-LRR class)"/>
    <property type="match status" value="1"/>
</dbReference>
<sequence>MASSSHRIRKYHVFPSFHGPDVRRKFLSHLHYHFASKGITVFKDQEIVRGQTIGPELEQAIRESRISMVVLSKNYASSSWCLDELVEILECKEACGQMVMTIFYDVDPSDVRQQSGDFGRAFDRTCKRQTEEVKQIWSKALTDVAEIAGVHSLSWDDEAKMMQKIVADVSKNLNVTLSRDCDKVVGLRSHLRKVHSLLCLECDEVKMIGIWGPAGIGKTTIARALYNQLSSSFPLRCFMGNLKGSYNKSIMGVDDYDSKLCLQSQLLSKIFNQTDMKVHDLCAIKEWLHDQRVLIILDDVEELEQLDTLAKETSWFGPGSRIIFTMKDKNILKAHGIKEIYHVDLPSKEEALEILCLSAFKQRSPREGFKELSHRIAEFCGYLPLGLCVVGSSLRGASKNEWGHQLYRLETSLDRKIGNVLRVGYETLLQKDQDLFLHIACFFYNENVDHMTTLLSKSNLDVRNGLKTLADKSLVKVSTDGRIVMHCLLQKLGRQIVLEQSIEPGRRQFLVDPQEICDVLANETGTGSVLGISFDMSKTSEFSISRRAFARMRNLQFLRFYINKPGMHKKVSLLDDMEYLPSLKLLDWNSYPRKRLPPKFRPECLIELRMQFSKLEKLWGGVQPLTNLKDIDLGHSKNLIEIPDLSKATSLKTLTLTSCTSLVELPSSIRNLHKLKKLMMMGCAKLQIIPKNINLASLEEVDMSDCSQLRSYPDISMNIKDLDVGNTKLEVHPSIVERLPRLEWLRIGSRNLKRLTHVPESVTHLDLSNSDIVRIPDCVIGLSRLESLFVFKCRKLVSLQGLPSSLKYIDATDCGSLERVCIYLNDPMRGLLFQYPIRELMFQNCLKLDEESRREIIQQWVYEYVCLPGKNIPAAFTNKAKGNSITIPTVTFSSSSRFKACLMLSPIKYSYLDITCRLITEGGVIIMELKWDSMNVSHFLTEHLFVCGGNLVQETRKLDVQATKILFEFSCVDNLKILECGVQILSEETESCDGSQVDYFDTGGSPDNHTYGDEYYEMDDEVAQSEYKYNWSWLKKFWYGEEDERDDDDEEEYINHHYGWKTAMIMKVFVVGMSLLLLYLVIT</sequence>
<dbReference type="Pfam" id="PF00931">
    <property type="entry name" value="NB-ARC"/>
    <property type="match status" value="1"/>
</dbReference>
<dbReference type="InterPro" id="IPR044974">
    <property type="entry name" value="Disease_R_plants"/>
</dbReference>
<dbReference type="FunFam" id="3.40.50.300:FF:001002">
    <property type="entry name" value="Disease resistance protein (TIR-NBS-LRR class)"/>
    <property type="match status" value="1"/>
</dbReference>
<dbReference type="InterPro" id="IPR002182">
    <property type="entry name" value="NB-ARC"/>
</dbReference>
<dbReference type="PANTHER" id="PTHR11017">
    <property type="entry name" value="LEUCINE-RICH REPEAT-CONTAINING PROTEIN"/>
    <property type="match status" value="1"/>
</dbReference>
<dbReference type="PRINTS" id="PR00364">
    <property type="entry name" value="DISEASERSIST"/>
</dbReference>
<dbReference type="SUPFAM" id="SSF52058">
    <property type="entry name" value="L domain-like"/>
    <property type="match status" value="1"/>
</dbReference>
<dbReference type="SMART" id="SM00382">
    <property type="entry name" value="AAA"/>
    <property type="match status" value="1"/>
</dbReference>
<evidence type="ECO:0000256" key="6">
    <source>
        <dbReference type="ARBA" id="ARBA00023027"/>
    </source>
</evidence>
<protein>
    <recommendedName>
        <fullName evidence="1">ADP-ribosyl cyclase/cyclic ADP-ribose hydrolase</fullName>
        <ecNumber evidence="1">3.2.2.6</ecNumber>
    </recommendedName>
</protein>
<dbReference type="PANTHER" id="PTHR11017:SF572">
    <property type="entry name" value="TIR DOMAIN-CONTAINING PROTEIN"/>
    <property type="match status" value="1"/>
</dbReference>
<proteinExistence type="predicted"/>
<dbReference type="GO" id="GO:0007165">
    <property type="term" value="P:signal transduction"/>
    <property type="evidence" value="ECO:0007669"/>
    <property type="project" value="InterPro"/>
</dbReference>
<evidence type="ECO:0000256" key="5">
    <source>
        <dbReference type="ARBA" id="ARBA00022821"/>
    </source>
</evidence>
<comment type="catalytic activity">
    <reaction evidence="7">
        <text>NAD(+) + H2O = ADP-D-ribose + nicotinamide + H(+)</text>
        <dbReference type="Rhea" id="RHEA:16301"/>
        <dbReference type="ChEBI" id="CHEBI:15377"/>
        <dbReference type="ChEBI" id="CHEBI:15378"/>
        <dbReference type="ChEBI" id="CHEBI:17154"/>
        <dbReference type="ChEBI" id="CHEBI:57540"/>
        <dbReference type="ChEBI" id="CHEBI:57967"/>
        <dbReference type="EC" id="3.2.2.6"/>
    </reaction>
    <physiologicalReaction direction="left-to-right" evidence="7">
        <dbReference type="Rhea" id="RHEA:16302"/>
    </physiologicalReaction>
</comment>
<dbReference type="Pfam" id="PF01582">
    <property type="entry name" value="TIR"/>
    <property type="match status" value="1"/>
</dbReference>
<organism evidence="10">
    <name type="scientific">Brassica campestris</name>
    <name type="common">Field mustard</name>
    <dbReference type="NCBI Taxonomy" id="3711"/>
    <lineage>
        <taxon>Eukaryota</taxon>
        <taxon>Viridiplantae</taxon>
        <taxon>Streptophyta</taxon>
        <taxon>Embryophyta</taxon>
        <taxon>Tracheophyta</taxon>
        <taxon>Spermatophyta</taxon>
        <taxon>Magnoliopsida</taxon>
        <taxon>eudicotyledons</taxon>
        <taxon>Gunneridae</taxon>
        <taxon>Pentapetalae</taxon>
        <taxon>rosids</taxon>
        <taxon>malvids</taxon>
        <taxon>Brassicales</taxon>
        <taxon>Brassicaceae</taxon>
        <taxon>Brassiceae</taxon>
        <taxon>Brassica</taxon>
    </lineage>
</organism>
<dbReference type="SUPFAM" id="SSF46785">
    <property type="entry name" value="Winged helix' DNA-binding domain"/>
    <property type="match status" value="1"/>
</dbReference>
<dbReference type="SUPFAM" id="SSF52200">
    <property type="entry name" value="Toll/Interleukin receptor TIR domain"/>
    <property type="match status" value="1"/>
</dbReference>
<evidence type="ECO:0000256" key="2">
    <source>
        <dbReference type="ARBA" id="ARBA00022614"/>
    </source>
</evidence>
<dbReference type="Pfam" id="PF07725">
    <property type="entry name" value="LRR_3"/>
    <property type="match status" value="1"/>
</dbReference>
<feature type="transmembrane region" description="Helical" evidence="8">
    <location>
        <begin position="1064"/>
        <end position="1082"/>
    </location>
</feature>
<dbReference type="GO" id="GO:0043531">
    <property type="term" value="F:ADP binding"/>
    <property type="evidence" value="ECO:0007669"/>
    <property type="project" value="InterPro"/>
</dbReference>
<keyword evidence="8" id="KW-0472">Membrane</keyword>
<keyword evidence="8" id="KW-1133">Transmembrane helix</keyword>
<evidence type="ECO:0000256" key="3">
    <source>
        <dbReference type="ARBA" id="ARBA00022737"/>
    </source>
</evidence>
<keyword evidence="3" id="KW-0677">Repeat</keyword>
<dbReference type="GO" id="GO:0006952">
    <property type="term" value="P:defense response"/>
    <property type="evidence" value="ECO:0007669"/>
    <property type="project" value="UniProtKB-KW"/>
</dbReference>
<evidence type="ECO:0000256" key="8">
    <source>
        <dbReference type="SAM" id="Phobius"/>
    </source>
</evidence>
<dbReference type="InterPro" id="IPR058192">
    <property type="entry name" value="WHD_ROQ1-like"/>
</dbReference>
<accession>A0A3P6B1X0</accession>
<reference evidence="10" key="1">
    <citation type="submission" date="2018-11" db="EMBL/GenBank/DDBJ databases">
        <authorList>
            <consortium name="Genoscope - CEA"/>
            <person name="William W."/>
        </authorList>
    </citation>
    <scope>NUCLEOTIDE SEQUENCE</scope>
</reference>
<dbReference type="InterPro" id="IPR011713">
    <property type="entry name" value="Leu-rich_rpt_3"/>
</dbReference>
<dbReference type="FunFam" id="1.10.8.430:FF:000002">
    <property type="entry name" value="Disease resistance protein (TIR-NBS-LRR class)"/>
    <property type="match status" value="1"/>
</dbReference>
<evidence type="ECO:0000313" key="10">
    <source>
        <dbReference type="EMBL" id="VDC98932.1"/>
    </source>
</evidence>
<feature type="domain" description="TIR" evidence="9">
    <location>
        <begin position="9"/>
        <end position="173"/>
    </location>
</feature>
<evidence type="ECO:0000259" key="9">
    <source>
        <dbReference type="PROSITE" id="PS50104"/>
    </source>
</evidence>
<dbReference type="InterPro" id="IPR032675">
    <property type="entry name" value="LRR_dom_sf"/>
</dbReference>
<dbReference type="GO" id="GO:0061809">
    <property type="term" value="F:NAD+ nucleosidase activity, cyclic ADP-ribose generating"/>
    <property type="evidence" value="ECO:0007669"/>
    <property type="project" value="UniProtKB-EC"/>
</dbReference>
<dbReference type="Gene3D" id="3.40.50.10140">
    <property type="entry name" value="Toll/interleukin-1 receptor homology (TIR) domain"/>
    <property type="match status" value="1"/>
</dbReference>
<evidence type="ECO:0000256" key="7">
    <source>
        <dbReference type="ARBA" id="ARBA00047304"/>
    </source>
</evidence>
<dbReference type="Pfam" id="PF23282">
    <property type="entry name" value="WHD_ROQ1"/>
    <property type="match status" value="1"/>
</dbReference>
<dbReference type="InterPro" id="IPR027417">
    <property type="entry name" value="P-loop_NTPase"/>
</dbReference>
<dbReference type="SMART" id="SM00255">
    <property type="entry name" value="TIR"/>
    <property type="match status" value="1"/>
</dbReference>
<dbReference type="FunFam" id="3.80.10.10:FF:000386">
    <property type="entry name" value="Disease resistance protein RPS4"/>
    <property type="match status" value="1"/>
</dbReference>
<keyword evidence="6" id="KW-0520">NAD</keyword>
<dbReference type="Gene3D" id="3.40.50.300">
    <property type="entry name" value="P-loop containing nucleotide triphosphate hydrolases"/>
    <property type="match status" value="1"/>
</dbReference>